<reference evidence="1" key="1">
    <citation type="submission" date="2022-07" db="EMBL/GenBank/DDBJ databases">
        <title>Genome Sequence of Agrocybe chaxingu.</title>
        <authorList>
            <person name="Buettner E."/>
        </authorList>
    </citation>
    <scope>NUCLEOTIDE SEQUENCE</scope>
    <source>
        <strain evidence="1">MP-N11</strain>
    </source>
</reference>
<organism evidence="1 2">
    <name type="scientific">Agrocybe chaxingu</name>
    <dbReference type="NCBI Taxonomy" id="84603"/>
    <lineage>
        <taxon>Eukaryota</taxon>
        <taxon>Fungi</taxon>
        <taxon>Dikarya</taxon>
        <taxon>Basidiomycota</taxon>
        <taxon>Agaricomycotina</taxon>
        <taxon>Agaricomycetes</taxon>
        <taxon>Agaricomycetidae</taxon>
        <taxon>Agaricales</taxon>
        <taxon>Agaricineae</taxon>
        <taxon>Strophariaceae</taxon>
        <taxon>Agrocybe</taxon>
    </lineage>
</organism>
<comment type="caution">
    <text evidence="1">The sequence shown here is derived from an EMBL/GenBank/DDBJ whole genome shotgun (WGS) entry which is preliminary data.</text>
</comment>
<dbReference type="AlphaFoldDB" id="A0A9W8JT92"/>
<name>A0A9W8JT92_9AGAR</name>
<accession>A0A9W8JT92</accession>
<dbReference type="OrthoDB" id="2322499at2759"/>
<dbReference type="Proteomes" id="UP001148786">
    <property type="component" value="Unassembled WGS sequence"/>
</dbReference>
<dbReference type="EMBL" id="JANKHO010001052">
    <property type="protein sequence ID" value="KAJ3504118.1"/>
    <property type="molecule type" value="Genomic_DNA"/>
</dbReference>
<gene>
    <name evidence="1" type="ORF">NLJ89_g8104</name>
</gene>
<keyword evidence="2" id="KW-1185">Reference proteome</keyword>
<sequence length="217" mass="25473">MRAPILWFAELAHHPCTRMVYRTYSESRARENEFMNVEKVYWSCRRDVWCLKDRVEVDEKAGRAVRRVLEAAGRDWETESAEMMDARDDRGGYGCLRGAMLVHHTLKAHFGDSRVAWERISPDDAAVARVLEAIEATKRGYLTPGKQKLWKCVRCRDTTHDRGRMTWEELKTHFTHNPKHGDPDEMEGKEEVTYYRALDYSERERPPVKMVPQKVES</sequence>
<evidence type="ECO:0000313" key="2">
    <source>
        <dbReference type="Proteomes" id="UP001148786"/>
    </source>
</evidence>
<evidence type="ECO:0000313" key="1">
    <source>
        <dbReference type="EMBL" id="KAJ3504118.1"/>
    </source>
</evidence>
<proteinExistence type="predicted"/>
<protein>
    <submittedName>
        <fullName evidence="1">Uncharacterized protein</fullName>
    </submittedName>
</protein>